<comment type="caution">
    <text evidence="7">The sequence shown here is derived from an EMBL/GenBank/DDBJ whole genome shotgun (WGS) entry which is preliminary data.</text>
</comment>
<evidence type="ECO:0000259" key="6">
    <source>
        <dbReference type="PROSITE" id="PS50600"/>
    </source>
</evidence>
<accession>A0A4Z2C0M1</accession>
<keyword evidence="8" id="KW-1185">Reference proteome</keyword>
<proteinExistence type="inferred from homology"/>
<evidence type="ECO:0000256" key="3">
    <source>
        <dbReference type="ARBA" id="ARBA00022801"/>
    </source>
</evidence>
<keyword evidence="3" id="KW-0378">Hydrolase</keyword>
<dbReference type="EMBL" id="SWLE01000007">
    <property type="protein sequence ID" value="TNM97924.1"/>
    <property type="molecule type" value="Genomic_DNA"/>
</dbReference>
<protein>
    <recommendedName>
        <fullName evidence="6">Ubiquitin-like protease family profile domain-containing protein</fullName>
    </recommendedName>
</protein>
<dbReference type="SUPFAM" id="SSF54001">
    <property type="entry name" value="Cysteine proteinases"/>
    <property type="match status" value="1"/>
</dbReference>
<comment type="similarity">
    <text evidence="1">Belongs to the peptidase C48 family.</text>
</comment>
<dbReference type="AlphaFoldDB" id="A0A4Z2C0M1"/>
<evidence type="ECO:0000313" key="7">
    <source>
        <dbReference type="EMBL" id="TNM97924.1"/>
    </source>
</evidence>
<feature type="region of interest" description="Disordered" evidence="5">
    <location>
        <begin position="97"/>
        <end position="123"/>
    </location>
</feature>
<dbReference type="PANTHER" id="PTHR12606">
    <property type="entry name" value="SENTRIN/SUMO-SPECIFIC PROTEASE"/>
    <property type="match status" value="1"/>
</dbReference>
<dbReference type="GO" id="GO:0006508">
    <property type="term" value="P:proteolysis"/>
    <property type="evidence" value="ECO:0007669"/>
    <property type="project" value="UniProtKB-KW"/>
</dbReference>
<dbReference type="PROSITE" id="PS50600">
    <property type="entry name" value="ULP_PROTEASE"/>
    <property type="match status" value="1"/>
</dbReference>
<dbReference type="Gene3D" id="3.40.395.10">
    <property type="entry name" value="Adenoviral Proteinase, Chain A"/>
    <property type="match status" value="1"/>
</dbReference>
<keyword evidence="4" id="KW-0788">Thiol protease</keyword>
<evidence type="ECO:0000313" key="8">
    <source>
        <dbReference type="Proteomes" id="UP000516260"/>
    </source>
</evidence>
<keyword evidence="2" id="KW-0645">Protease</keyword>
<evidence type="ECO:0000256" key="1">
    <source>
        <dbReference type="ARBA" id="ARBA00005234"/>
    </source>
</evidence>
<dbReference type="GO" id="GO:0016926">
    <property type="term" value="P:protein desumoylation"/>
    <property type="evidence" value="ECO:0007669"/>
    <property type="project" value="TreeGrafter"/>
</dbReference>
<dbReference type="Proteomes" id="UP000516260">
    <property type="component" value="Chromosome 15"/>
</dbReference>
<evidence type="ECO:0000256" key="4">
    <source>
        <dbReference type="ARBA" id="ARBA00022807"/>
    </source>
</evidence>
<gene>
    <name evidence="7" type="ORF">fugu_014170</name>
</gene>
<evidence type="ECO:0000256" key="5">
    <source>
        <dbReference type="SAM" id="MobiDB-lite"/>
    </source>
</evidence>
<dbReference type="GO" id="GO:0016929">
    <property type="term" value="F:deSUMOylase activity"/>
    <property type="evidence" value="ECO:0007669"/>
    <property type="project" value="TreeGrafter"/>
</dbReference>
<dbReference type="InterPro" id="IPR038765">
    <property type="entry name" value="Papain-like_cys_pep_sf"/>
</dbReference>
<sequence length="405" mass="46577">MHKCTQHRLTGKERKCLKRRKELMSSIRGVSHFTRRTKRRLYFKLQLWMWRKRQKKYNFALFRAKKQVCCSSSHLSVKTQKRQRGCQSGCPSSSFLQNAVPRGGSSAPAARTEGSAGVGKSTELSQGVQARIDTVTACALASHVKETRKLELSERVEADSTIAVHPASIQTEPNLEVMKKDIHGGKNSIFPEVDRYRTAVVQNSVPSFQVVYKKHTLTLDDLCTLADQNWLNDQVMNMYGELMMDSANHEVHFLNSFFHRQLMTKGYDGVKRWTKQVDLFSKSLLLVPVHLEVHWCLVAADNIRKRICLYDSQGNALQKVARNVLKYLMTEAKERKQTAFENGWTVSFDEEIPQQSNENDCGVFVLEYSRCLTLGKPLNFSQRDIPKIRKRIYKELCDCKIHLQD</sequence>
<dbReference type="Pfam" id="PF02902">
    <property type="entry name" value="Peptidase_C48"/>
    <property type="match status" value="1"/>
</dbReference>
<name>A0A4Z2C0M1_9TELE</name>
<dbReference type="GO" id="GO:0005634">
    <property type="term" value="C:nucleus"/>
    <property type="evidence" value="ECO:0007669"/>
    <property type="project" value="TreeGrafter"/>
</dbReference>
<feature type="domain" description="Ubiquitin-like protease family profile" evidence="6">
    <location>
        <begin position="215"/>
        <end position="372"/>
    </location>
</feature>
<reference evidence="7 8" key="1">
    <citation type="submission" date="2019-04" db="EMBL/GenBank/DDBJ databases">
        <title>The sequence and de novo assembly of Takifugu bimaculatus genome using PacBio and Hi-C technologies.</title>
        <authorList>
            <person name="Xu P."/>
            <person name="Liu B."/>
            <person name="Zhou Z."/>
        </authorList>
    </citation>
    <scope>NUCLEOTIDE SEQUENCE [LARGE SCALE GENOMIC DNA]</scope>
    <source>
        <strain evidence="7">TB-2018</strain>
        <tissue evidence="7">Muscle</tissue>
    </source>
</reference>
<dbReference type="PANTHER" id="PTHR12606:SF10">
    <property type="entry name" value="SENTRIN-SPECIFIC PROTEASE 5"/>
    <property type="match status" value="1"/>
</dbReference>
<evidence type="ECO:0000256" key="2">
    <source>
        <dbReference type="ARBA" id="ARBA00022670"/>
    </source>
</evidence>
<dbReference type="InterPro" id="IPR003653">
    <property type="entry name" value="Peptidase_C48_C"/>
</dbReference>
<organism evidence="7 8">
    <name type="scientific">Takifugu bimaculatus</name>
    <dbReference type="NCBI Taxonomy" id="433685"/>
    <lineage>
        <taxon>Eukaryota</taxon>
        <taxon>Metazoa</taxon>
        <taxon>Chordata</taxon>
        <taxon>Craniata</taxon>
        <taxon>Vertebrata</taxon>
        <taxon>Euteleostomi</taxon>
        <taxon>Actinopterygii</taxon>
        <taxon>Neopterygii</taxon>
        <taxon>Teleostei</taxon>
        <taxon>Neoteleostei</taxon>
        <taxon>Acanthomorphata</taxon>
        <taxon>Eupercaria</taxon>
        <taxon>Tetraodontiformes</taxon>
        <taxon>Tetradontoidea</taxon>
        <taxon>Tetraodontidae</taxon>
        <taxon>Takifugu</taxon>
    </lineage>
</organism>